<dbReference type="Proteomes" id="UP000582659">
    <property type="component" value="Unassembled WGS sequence"/>
</dbReference>
<comment type="caution">
    <text evidence="1">The sequence shown here is derived from an EMBL/GenBank/DDBJ whole genome shotgun (WGS) entry which is preliminary data.</text>
</comment>
<reference evidence="1" key="1">
    <citation type="submission" date="2020-09" db="EMBL/GenBank/DDBJ databases">
        <authorList>
            <person name="Kikuchi T."/>
        </authorList>
    </citation>
    <scope>NUCLEOTIDE SEQUENCE</scope>
    <source>
        <strain evidence="1">Ka4C1</strain>
    </source>
</reference>
<organism evidence="1 2">
    <name type="scientific">Bursaphelenchus xylophilus</name>
    <name type="common">Pinewood nematode worm</name>
    <name type="synonym">Aphelenchoides xylophilus</name>
    <dbReference type="NCBI Taxonomy" id="6326"/>
    <lineage>
        <taxon>Eukaryota</taxon>
        <taxon>Metazoa</taxon>
        <taxon>Ecdysozoa</taxon>
        <taxon>Nematoda</taxon>
        <taxon>Chromadorea</taxon>
        <taxon>Rhabditida</taxon>
        <taxon>Tylenchina</taxon>
        <taxon>Tylenchomorpha</taxon>
        <taxon>Aphelenchoidea</taxon>
        <taxon>Aphelenchoididae</taxon>
        <taxon>Bursaphelenchus</taxon>
    </lineage>
</organism>
<accession>A0A7I8WHV7</accession>
<proteinExistence type="predicted"/>
<dbReference type="EMBL" id="CAJFCV020000003">
    <property type="protein sequence ID" value="CAG9109280.1"/>
    <property type="molecule type" value="Genomic_DNA"/>
</dbReference>
<evidence type="ECO:0000313" key="1">
    <source>
        <dbReference type="EMBL" id="CAD5222161.1"/>
    </source>
</evidence>
<dbReference type="SMR" id="A0A7I8WHV7"/>
<dbReference type="AlphaFoldDB" id="A0A7I8WHV7"/>
<dbReference type="EMBL" id="CAJFDI010000003">
    <property type="protein sequence ID" value="CAD5222161.1"/>
    <property type="molecule type" value="Genomic_DNA"/>
</dbReference>
<name>A0A7I8WHV7_BURXY</name>
<protein>
    <submittedName>
        <fullName evidence="1">(pine wood nematode) hypothetical protein</fullName>
    </submittedName>
</protein>
<dbReference type="Proteomes" id="UP000659654">
    <property type="component" value="Unassembled WGS sequence"/>
</dbReference>
<keyword evidence="2" id="KW-1185">Reference proteome</keyword>
<gene>
    <name evidence="1" type="ORF">BXYJ_LOCUS7129</name>
</gene>
<sequence length="100" mass="11834">MFTYVVNELPQPIKKKERKMYNMIVKVVVEKLAETAAERFAEAVVELLIAWIRRLDEFGLGHKQYARCISWIVDWIRHSLIRTVLILWKLSSVIPLYKSC</sequence>
<evidence type="ECO:0000313" key="2">
    <source>
        <dbReference type="Proteomes" id="UP000659654"/>
    </source>
</evidence>